<gene>
    <name evidence="1" type="ORF">ACJMK2_031997</name>
</gene>
<dbReference type="AlphaFoldDB" id="A0ABD3X0H5"/>
<evidence type="ECO:0000313" key="2">
    <source>
        <dbReference type="Proteomes" id="UP001634394"/>
    </source>
</evidence>
<name>A0ABD3X0H5_SINWO</name>
<protein>
    <submittedName>
        <fullName evidence="1">Uncharacterized protein</fullName>
    </submittedName>
</protein>
<evidence type="ECO:0000313" key="1">
    <source>
        <dbReference type="EMBL" id="KAL3879710.1"/>
    </source>
</evidence>
<reference evidence="1 2" key="1">
    <citation type="submission" date="2024-11" db="EMBL/GenBank/DDBJ databases">
        <title>Chromosome-level genome assembly of the freshwater bivalve Anodonta woodiana.</title>
        <authorList>
            <person name="Chen X."/>
        </authorList>
    </citation>
    <scope>NUCLEOTIDE SEQUENCE [LARGE SCALE GENOMIC DNA]</scope>
    <source>
        <strain evidence="1">MN2024</strain>
        <tissue evidence="1">Gills</tissue>
    </source>
</reference>
<dbReference type="EMBL" id="JBJQND010000004">
    <property type="protein sequence ID" value="KAL3879710.1"/>
    <property type="molecule type" value="Genomic_DNA"/>
</dbReference>
<sequence>MISNVPSEQVTAKENLLGPLKCTVCTSSCQGECSWSSQMYRLYKFLPRRMFLVLSNVPSVQATAKENVLGPLKCTFCTSYCQGECSWSSQMYRLYKFLPRRMFLVLSNVPSVQATAKENVLGPLKCTFCTSYCQGECSWSSQMYLLYKLLPRRMFLVLSNVPSVQATAKENVLGPLKCTFCTSYCQGECSWTSNMYHACCKSKKPYLHDIL</sequence>
<proteinExistence type="predicted"/>
<dbReference type="Proteomes" id="UP001634394">
    <property type="component" value="Unassembled WGS sequence"/>
</dbReference>
<organism evidence="1 2">
    <name type="scientific">Sinanodonta woodiana</name>
    <name type="common">Chinese pond mussel</name>
    <name type="synonym">Anodonta woodiana</name>
    <dbReference type="NCBI Taxonomy" id="1069815"/>
    <lineage>
        <taxon>Eukaryota</taxon>
        <taxon>Metazoa</taxon>
        <taxon>Spiralia</taxon>
        <taxon>Lophotrochozoa</taxon>
        <taxon>Mollusca</taxon>
        <taxon>Bivalvia</taxon>
        <taxon>Autobranchia</taxon>
        <taxon>Heteroconchia</taxon>
        <taxon>Palaeoheterodonta</taxon>
        <taxon>Unionida</taxon>
        <taxon>Unionoidea</taxon>
        <taxon>Unionidae</taxon>
        <taxon>Unioninae</taxon>
        <taxon>Sinanodonta</taxon>
    </lineage>
</organism>
<accession>A0ABD3X0H5</accession>
<keyword evidence="2" id="KW-1185">Reference proteome</keyword>
<comment type="caution">
    <text evidence="1">The sequence shown here is derived from an EMBL/GenBank/DDBJ whole genome shotgun (WGS) entry which is preliminary data.</text>
</comment>